<evidence type="ECO:0000256" key="3">
    <source>
        <dbReference type="ARBA" id="ARBA00022839"/>
    </source>
</evidence>
<keyword evidence="2" id="KW-0378">Hydrolase</keyword>
<evidence type="ECO:0000256" key="2">
    <source>
        <dbReference type="ARBA" id="ARBA00022801"/>
    </source>
</evidence>
<reference evidence="4" key="1">
    <citation type="submission" date="2016-07" db="EMBL/GenBank/DDBJ databases">
        <title>De novo transcriptome assembly of four accessions of the metal hyperaccumulator plant Noccaea caerulescens.</title>
        <authorList>
            <person name="Blande D."/>
            <person name="Halimaa P."/>
            <person name="Tervahauta A.I."/>
            <person name="Aarts M.G."/>
            <person name="Karenlampi S.O."/>
        </authorList>
    </citation>
    <scope>NUCLEOTIDE SEQUENCE</scope>
</reference>
<keyword evidence="1" id="KW-0540">Nuclease</keyword>
<proteinExistence type="predicted"/>
<keyword evidence="3" id="KW-0269">Exonuclease</keyword>
<dbReference type="PANTHER" id="PTHR30231">
    <property type="entry name" value="DNA POLYMERASE III SUBUNIT EPSILON"/>
    <property type="match status" value="1"/>
</dbReference>
<evidence type="ECO:0000313" key="4">
    <source>
        <dbReference type="EMBL" id="JAU13743.1"/>
    </source>
</evidence>
<gene>
    <name evidence="4" type="ORF">GA_TR14845_c0_g1_i1_g.45877</name>
</gene>
<sequence length="181" mass="20433">MSDELIGFFDFKRDRNRKGGLQFGGMLLNPPTLNDIILRSFMIPRGYFLEVSDTIYDMLNGRVWMGHDIEKVDTPLLEAEFKKINKPAPTALSKIDTLHFTSSDTALGKIAIQVGLGRQAYGSCKDCRKNLKAIKKCEAFMAIVGEPEIKYEVDVHPMLSIIKYHHDEAENARRLSGLALE</sequence>
<dbReference type="EMBL" id="GEVI01018577">
    <property type="protein sequence ID" value="JAU13743.1"/>
    <property type="molecule type" value="Transcribed_RNA"/>
</dbReference>
<dbReference type="GO" id="GO:0008408">
    <property type="term" value="F:3'-5' exonuclease activity"/>
    <property type="evidence" value="ECO:0007669"/>
    <property type="project" value="TreeGrafter"/>
</dbReference>
<accession>A0A1J3D3S4</accession>
<name>A0A1J3D3S4_NOCCA</name>
<evidence type="ECO:0000256" key="1">
    <source>
        <dbReference type="ARBA" id="ARBA00022722"/>
    </source>
</evidence>
<organism evidence="4">
    <name type="scientific">Noccaea caerulescens</name>
    <name type="common">Alpine penny-cress</name>
    <name type="synonym">Thlaspi caerulescens</name>
    <dbReference type="NCBI Taxonomy" id="107243"/>
    <lineage>
        <taxon>Eukaryota</taxon>
        <taxon>Viridiplantae</taxon>
        <taxon>Streptophyta</taxon>
        <taxon>Embryophyta</taxon>
        <taxon>Tracheophyta</taxon>
        <taxon>Spermatophyta</taxon>
        <taxon>Magnoliopsida</taxon>
        <taxon>eudicotyledons</taxon>
        <taxon>Gunneridae</taxon>
        <taxon>Pentapetalae</taxon>
        <taxon>rosids</taxon>
        <taxon>malvids</taxon>
        <taxon>Brassicales</taxon>
        <taxon>Brassicaceae</taxon>
        <taxon>Coluteocarpeae</taxon>
        <taxon>Noccaea</taxon>
    </lineage>
</organism>
<dbReference type="AlphaFoldDB" id="A0A1J3D3S4"/>
<dbReference type="PANTHER" id="PTHR30231:SF4">
    <property type="entry name" value="PROTEIN NEN2"/>
    <property type="match status" value="1"/>
</dbReference>
<protein>
    <submittedName>
        <fullName evidence="4">Protein NEN3</fullName>
    </submittedName>
</protein>
<dbReference type="InterPro" id="IPR012337">
    <property type="entry name" value="RNaseH-like_sf"/>
</dbReference>
<dbReference type="SUPFAM" id="SSF53098">
    <property type="entry name" value="Ribonuclease H-like"/>
    <property type="match status" value="1"/>
</dbReference>